<evidence type="ECO:0000256" key="1">
    <source>
        <dbReference type="ARBA" id="ARBA00004651"/>
    </source>
</evidence>
<keyword evidence="5 6" id="KW-0472">Membrane</keyword>
<name>A0A3B0UND5_9ZZZZ</name>
<feature type="non-terminal residue" evidence="8">
    <location>
        <position position="231"/>
    </location>
</feature>
<feature type="transmembrane region" description="Helical" evidence="6">
    <location>
        <begin position="24"/>
        <end position="44"/>
    </location>
</feature>
<dbReference type="InterPro" id="IPR013525">
    <property type="entry name" value="ABC2_TM"/>
</dbReference>
<dbReference type="PANTHER" id="PTHR30294">
    <property type="entry name" value="MEMBRANE COMPONENT OF ABC TRANSPORTER YHHJ-RELATED"/>
    <property type="match status" value="1"/>
</dbReference>
<comment type="subcellular location">
    <subcellularLocation>
        <location evidence="1">Cell membrane</location>
        <topology evidence="1">Multi-pass membrane protein</topology>
    </subcellularLocation>
</comment>
<evidence type="ECO:0000256" key="5">
    <source>
        <dbReference type="ARBA" id="ARBA00023136"/>
    </source>
</evidence>
<evidence type="ECO:0000256" key="4">
    <source>
        <dbReference type="ARBA" id="ARBA00022989"/>
    </source>
</evidence>
<evidence type="ECO:0000256" key="6">
    <source>
        <dbReference type="SAM" id="Phobius"/>
    </source>
</evidence>
<dbReference type="Pfam" id="PF12698">
    <property type="entry name" value="ABC2_membrane_3"/>
    <property type="match status" value="1"/>
</dbReference>
<dbReference type="EMBL" id="UOET01000414">
    <property type="protein sequence ID" value="VAW29723.1"/>
    <property type="molecule type" value="Genomic_DNA"/>
</dbReference>
<evidence type="ECO:0000313" key="8">
    <source>
        <dbReference type="EMBL" id="VAW29723.1"/>
    </source>
</evidence>
<accession>A0A3B0UND5</accession>
<dbReference type="Gene3D" id="3.40.1710.10">
    <property type="entry name" value="abc type-2 transporter like domain"/>
    <property type="match status" value="1"/>
</dbReference>
<evidence type="ECO:0000256" key="2">
    <source>
        <dbReference type="ARBA" id="ARBA00022475"/>
    </source>
</evidence>
<keyword evidence="4 6" id="KW-1133">Transmembrane helix</keyword>
<keyword evidence="2" id="KW-1003">Cell membrane</keyword>
<dbReference type="GO" id="GO:0140359">
    <property type="term" value="F:ABC-type transporter activity"/>
    <property type="evidence" value="ECO:0007669"/>
    <property type="project" value="InterPro"/>
</dbReference>
<dbReference type="PANTHER" id="PTHR30294:SF46">
    <property type="entry name" value="ABC TRANSPORTER PERMEASE"/>
    <property type="match status" value="1"/>
</dbReference>
<keyword evidence="3 6" id="KW-0812">Transmembrane</keyword>
<gene>
    <name evidence="8" type="ORF">MNBD_BACTEROID07-1342</name>
</gene>
<sequence length="231" mass="26373">MHNRQNFIQGFKEEMKTVISDHSVLLTVIAAPLLYVFLMGSIYWNKEVKQIPFAVVDLDKTPTSQKLTRLLSADPTIRIENRPSTYQEGVNEMYALKIQGFLLFPKGFEKHLLKGEGSDVKLYLNTTRFLPSNDLNRAVNTVFQTVDAGIRLHYYATKGLNKKYGMQLINPVMADVRPIYNSTNNYGDYLLPGLLFLILQQTLLIGLGESFVRRRERGELKEILQKDGNGI</sequence>
<organism evidence="8">
    <name type="scientific">hydrothermal vent metagenome</name>
    <dbReference type="NCBI Taxonomy" id="652676"/>
    <lineage>
        <taxon>unclassified sequences</taxon>
        <taxon>metagenomes</taxon>
        <taxon>ecological metagenomes</taxon>
    </lineage>
</organism>
<feature type="domain" description="ABC-2 type transporter transmembrane" evidence="7">
    <location>
        <begin position="23"/>
        <end position="217"/>
    </location>
</feature>
<proteinExistence type="predicted"/>
<dbReference type="InterPro" id="IPR051449">
    <property type="entry name" value="ABC-2_transporter_component"/>
</dbReference>
<evidence type="ECO:0000256" key="3">
    <source>
        <dbReference type="ARBA" id="ARBA00022692"/>
    </source>
</evidence>
<dbReference type="AlphaFoldDB" id="A0A3B0UND5"/>
<dbReference type="GO" id="GO:0005886">
    <property type="term" value="C:plasma membrane"/>
    <property type="evidence" value="ECO:0007669"/>
    <property type="project" value="UniProtKB-SubCell"/>
</dbReference>
<protein>
    <recommendedName>
        <fullName evidence="7">ABC-2 type transporter transmembrane domain-containing protein</fullName>
    </recommendedName>
</protein>
<reference evidence="8" key="1">
    <citation type="submission" date="2018-06" db="EMBL/GenBank/DDBJ databases">
        <authorList>
            <person name="Zhirakovskaya E."/>
        </authorList>
    </citation>
    <scope>NUCLEOTIDE SEQUENCE</scope>
</reference>
<evidence type="ECO:0000259" key="7">
    <source>
        <dbReference type="Pfam" id="PF12698"/>
    </source>
</evidence>